<keyword evidence="2" id="KW-1185">Reference proteome</keyword>
<comment type="caution">
    <text evidence="1">The sequence shown here is derived from an EMBL/GenBank/DDBJ whole genome shotgun (WGS) entry which is preliminary data.</text>
</comment>
<dbReference type="Gene3D" id="3.40.50.150">
    <property type="entry name" value="Vaccinia Virus protein VP39"/>
    <property type="match status" value="1"/>
</dbReference>
<accession>A0ABD3D6E4</accession>
<dbReference type="InterPro" id="IPR029063">
    <property type="entry name" value="SAM-dependent_MTases_sf"/>
</dbReference>
<dbReference type="PANTHER" id="PTHR14614:SF132">
    <property type="entry name" value="PROTEIN-LYSINE METHYLTRANSFERASE C42C1.13"/>
    <property type="match status" value="1"/>
</dbReference>
<name>A0ABD3D6E4_9LAMI</name>
<protein>
    <submittedName>
        <fullName evidence="1">Uncharacterized protein</fullName>
    </submittedName>
</protein>
<dbReference type="PANTHER" id="PTHR14614">
    <property type="entry name" value="HEPATOCELLULAR CARCINOMA-ASSOCIATED ANTIGEN"/>
    <property type="match status" value="1"/>
</dbReference>
<dbReference type="CDD" id="cd02440">
    <property type="entry name" value="AdoMet_MTases"/>
    <property type="match status" value="1"/>
</dbReference>
<dbReference type="Proteomes" id="UP001632038">
    <property type="component" value="Unassembled WGS sequence"/>
</dbReference>
<dbReference type="AlphaFoldDB" id="A0ABD3D6E4"/>
<dbReference type="EMBL" id="JAVIJP010000023">
    <property type="protein sequence ID" value="KAL3637851.1"/>
    <property type="molecule type" value="Genomic_DNA"/>
</dbReference>
<reference evidence="2" key="1">
    <citation type="journal article" date="2024" name="IScience">
        <title>Strigolactones Initiate the Formation of Haustorium-like Structures in Castilleja.</title>
        <authorList>
            <person name="Buerger M."/>
            <person name="Peterson D."/>
            <person name="Chory J."/>
        </authorList>
    </citation>
    <scope>NUCLEOTIDE SEQUENCE [LARGE SCALE GENOMIC DNA]</scope>
</reference>
<dbReference type="SUPFAM" id="SSF53335">
    <property type="entry name" value="S-adenosyl-L-methionine-dependent methyltransferases"/>
    <property type="match status" value="1"/>
</dbReference>
<proteinExistence type="predicted"/>
<sequence>MSQLPPSDKTTEEANITQQQQTHLLKSINSSIVIRQIPSEGIAFQLWPAAATLVSLLDRHRLNEPTPLSSLFPSNRRLRLLELGSGTGLVGIAAAALLSSTVTVTDLPNVLPNLRFNAAANSAAVELHGGEVKVAALSWGQMEAIDGGGEDYDVILGSDVVYHEHLYEPLIETLRYFLLGRPRKIVFLMAHLKRWKKESAFFKKAKKMFDVEIIYTDSPSDGSRVGVNVYTFVRKGL</sequence>
<dbReference type="Pfam" id="PF10294">
    <property type="entry name" value="Methyltransf_16"/>
    <property type="match status" value="1"/>
</dbReference>
<evidence type="ECO:0000313" key="2">
    <source>
        <dbReference type="Proteomes" id="UP001632038"/>
    </source>
</evidence>
<gene>
    <name evidence="1" type="ORF">CASFOL_018299</name>
</gene>
<organism evidence="1 2">
    <name type="scientific">Castilleja foliolosa</name>
    <dbReference type="NCBI Taxonomy" id="1961234"/>
    <lineage>
        <taxon>Eukaryota</taxon>
        <taxon>Viridiplantae</taxon>
        <taxon>Streptophyta</taxon>
        <taxon>Embryophyta</taxon>
        <taxon>Tracheophyta</taxon>
        <taxon>Spermatophyta</taxon>
        <taxon>Magnoliopsida</taxon>
        <taxon>eudicotyledons</taxon>
        <taxon>Gunneridae</taxon>
        <taxon>Pentapetalae</taxon>
        <taxon>asterids</taxon>
        <taxon>lamiids</taxon>
        <taxon>Lamiales</taxon>
        <taxon>Orobanchaceae</taxon>
        <taxon>Pedicularideae</taxon>
        <taxon>Castillejinae</taxon>
        <taxon>Castilleja</taxon>
    </lineage>
</organism>
<evidence type="ECO:0000313" key="1">
    <source>
        <dbReference type="EMBL" id="KAL3637851.1"/>
    </source>
</evidence>
<dbReference type="InterPro" id="IPR019410">
    <property type="entry name" value="Methyltransf_16"/>
</dbReference>